<evidence type="ECO:0000256" key="3">
    <source>
        <dbReference type="RuleBase" id="RU368010"/>
    </source>
</evidence>
<comment type="subcellular location">
    <subcellularLocation>
        <location evidence="3">Golgi apparatus</location>
        <location evidence="3">trans-Golgi network</location>
    </subcellularLocation>
</comment>
<dbReference type="GO" id="GO:0015031">
    <property type="term" value="P:protein transport"/>
    <property type="evidence" value="ECO:0007669"/>
    <property type="project" value="UniProtKB-UniRule"/>
</dbReference>
<evidence type="ECO:0000256" key="2">
    <source>
        <dbReference type="ARBA" id="ARBA00016122"/>
    </source>
</evidence>
<dbReference type="GO" id="GO:0042147">
    <property type="term" value="P:retrograde transport, endosome to Golgi"/>
    <property type="evidence" value="ECO:0007669"/>
    <property type="project" value="UniProtKB-UniRule"/>
</dbReference>
<dbReference type="PANTHER" id="PTHR15954">
    <property type="entry name" value="VACUOLAR PROTEIN SORTING-ASSOCIATED PROTEIN 51 HOMOLOG"/>
    <property type="match status" value="1"/>
</dbReference>
<keyword evidence="3" id="KW-0653">Protein transport</keyword>
<keyword evidence="3" id="KW-0445">Lipid transport</keyword>
<keyword evidence="4" id="KW-0175">Coiled coil</keyword>
<dbReference type="Pfam" id="PF08700">
    <property type="entry name" value="VPS51_Exo84_N"/>
    <property type="match status" value="1"/>
</dbReference>
<dbReference type="PANTHER" id="PTHR15954:SF4">
    <property type="entry name" value="VACUOLAR PROTEIN SORTING-ASSOCIATED PROTEIN 51 HOMOLOG"/>
    <property type="match status" value="1"/>
</dbReference>
<reference evidence="7" key="1">
    <citation type="submission" date="2021-02" db="EMBL/GenBank/DDBJ databases">
        <authorList>
            <person name="Nowell W R."/>
        </authorList>
    </citation>
    <scope>NUCLEOTIDE SEQUENCE</scope>
</reference>
<dbReference type="GO" id="GO:0005829">
    <property type="term" value="C:cytosol"/>
    <property type="evidence" value="ECO:0007669"/>
    <property type="project" value="GOC"/>
</dbReference>
<comment type="caution">
    <text evidence="7">The sequence shown here is derived from an EMBL/GenBank/DDBJ whole genome shotgun (WGS) entry which is preliminary data.</text>
</comment>
<feature type="region of interest" description="Disordered" evidence="5">
    <location>
        <begin position="1"/>
        <end position="28"/>
    </location>
</feature>
<dbReference type="GO" id="GO:0000938">
    <property type="term" value="C:GARP complex"/>
    <property type="evidence" value="ECO:0007669"/>
    <property type="project" value="UniProtKB-UniRule"/>
</dbReference>
<dbReference type="Proteomes" id="UP000676336">
    <property type="component" value="Unassembled WGS sequence"/>
</dbReference>
<organism evidence="7 8">
    <name type="scientific">Rotaria magnacalcarata</name>
    <dbReference type="NCBI Taxonomy" id="392030"/>
    <lineage>
        <taxon>Eukaryota</taxon>
        <taxon>Metazoa</taxon>
        <taxon>Spiralia</taxon>
        <taxon>Gnathifera</taxon>
        <taxon>Rotifera</taxon>
        <taxon>Eurotatoria</taxon>
        <taxon>Bdelloidea</taxon>
        <taxon>Philodinida</taxon>
        <taxon>Philodinidae</taxon>
        <taxon>Rotaria</taxon>
    </lineage>
</organism>
<comment type="subunit">
    <text evidence="3">Component of the Golgi-associated retrograde protein (GARP) complex.</text>
</comment>
<accession>A0A8S3JAY9</accession>
<keyword evidence="3" id="KW-0333">Golgi apparatus</keyword>
<dbReference type="GO" id="GO:1990745">
    <property type="term" value="C:EARP complex"/>
    <property type="evidence" value="ECO:0007669"/>
    <property type="project" value="TreeGrafter"/>
</dbReference>
<dbReference type="Proteomes" id="UP000681720">
    <property type="component" value="Unassembled WGS sequence"/>
</dbReference>
<evidence type="ECO:0000313" key="6">
    <source>
        <dbReference type="EMBL" id="CAF5203684.1"/>
    </source>
</evidence>
<feature type="compositionally biased region" description="Polar residues" evidence="5">
    <location>
        <begin position="1"/>
        <end position="25"/>
    </location>
</feature>
<dbReference type="AlphaFoldDB" id="A0A8S3JAY9"/>
<dbReference type="GO" id="GO:0032456">
    <property type="term" value="P:endocytic recycling"/>
    <property type="evidence" value="ECO:0007669"/>
    <property type="project" value="TreeGrafter"/>
</dbReference>
<dbReference type="GO" id="GO:0007041">
    <property type="term" value="P:lysosomal transport"/>
    <property type="evidence" value="ECO:0007669"/>
    <property type="project" value="TreeGrafter"/>
</dbReference>
<protein>
    <recommendedName>
        <fullName evidence="2 3">Vacuolar protein sorting-associated protein 51 homolog</fullName>
    </recommendedName>
</protein>
<keyword evidence="3" id="KW-0813">Transport</keyword>
<sequence length="201" mass="23558">MDPSKSTSNSQANTLPSTYDPTNIDSPGFDPETYVTKLLRESRLTQLVDKEQLLTKQIKTLDNEMQTLVYENYNKFISATDTIRQMKKDFKTMEDEMTRLISTMSTINSNNHQIHLTLDNRRQEIRKLTSIHVLLQKLQYLFQLPAKLKEYADDNQYDLAVNTYTKALKALQKYEHIPSFNHIQQTCKETMTNIRDELKSR</sequence>
<dbReference type="GO" id="GO:0016020">
    <property type="term" value="C:membrane"/>
    <property type="evidence" value="ECO:0007669"/>
    <property type="project" value="TreeGrafter"/>
</dbReference>
<feature type="coiled-coil region" evidence="4">
    <location>
        <begin position="44"/>
        <end position="103"/>
    </location>
</feature>
<gene>
    <name evidence="6" type="ORF">GIL414_LOCUS77392</name>
    <name evidence="7" type="ORF">SMN809_LOCUS79195</name>
</gene>
<dbReference type="EMBL" id="CAJOBJ010347558">
    <property type="protein sequence ID" value="CAF5203684.1"/>
    <property type="molecule type" value="Genomic_DNA"/>
</dbReference>
<evidence type="ECO:0000313" key="7">
    <source>
        <dbReference type="EMBL" id="CAF5214031.1"/>
    </source>
</evidence>
<name>A0A8S3JAY9_9BILA</name>
<dbReference type="GO" id="GO:0006869">
    <property type="term" value="P:lipid transport"/>
    <property type="evidence" value="ECO:0007669"/>
    <property type="project" value="UniProtKB-UniRule"/>
</dbReference>
<dbReference type="GO" id="GO:0048193">
    <property type="term" value="P:Golgi vesicle transport"/>
    <property type="evidence" value="ECO:0007669"/>
    <property type="project" value="TreeGrafter"/>
</dbReference>
<feature type="non-terminal residue" evidence="7">
    <location>
        <position position="201"/>
    </location>
</feature>
<evidence type="ECO:0000256" key="4">
    <source>
        <dbReference type="SAM" id="Coils"/>
    </source>
</evidence>
<comment type="function">
    <text evidence="3">Acts as component of the GARP complex that is involved in retrograde transport from early and late endosomes to the trans-Golgi network (TGN).</text>
</comment>
<evidence type="ECO:0000256" key="5">
    <source>
        <dbReference type="SAM" id="MobiDB-lite"/>
    </source>
</evidence>
<evidence type="ECO:0000313" key="8">
    <source>
        <dbReference type="Proteomes" id="UP000676336"/>
    </source>
</evidence>
<comment type="similarity">
    <text evidence="1 3">Belongs to the VPS51 family.</text>
</comment>
<dbReference type="InterPro" id="IPR014812">
    <property type="entry name" value="Vps51"/>
</dbReference>
<dbReference type="GO" id="GO:0007030">
    <property type="term" value="P:Golgi organization"/>
    <property type="evidence" value="ECO:0007669"/>
    <property type="project" value="UniProtKB-UniRule"/>
</dbReference>
<evidence type="ECO:0000256" key="1">
    <source>
        <dbReference type="ARBA" id="ARBA00006080"/>
    </source>
</evidence>
<proteinExistence type="inferred from homology"/>
<dbReference type="EMBL" id="CAJOBI010341865">
    <property type="protein sequence ID" value="CAF5214031.1"/>
    <property type="molecule type" value="Genomic_DNA"/>
</dbReference>